<name>M6FWC2_9LEPT</name>
<comment type="caution">
    <text evidence="1">The sequence shown here is derived from an EMBL/GenBank/DDBJ whole genome shotgun (WGS) entry which is preliminary data.</text>
</comment>
<sequence length="69" mass="7934">MNRANVRDPLGEYCLSEIALLSIETGFKIPSQYGNSICFPSRQLRKIKLEKTQIEIIPIFYIQTNQNTS</sequence>
<accession>M6FWC2</accession>
<organism evidence="1 2">
    <name type="scientific">Leptospira weilii str. 2006001855</name>
    <dbReference type="NCBI Taxonomy" id="996804"/>
    <lineage>
        <taxon>Bacteria</taxon>
        <taxon>Pseudomonadati</taxon>
        <taxon>Spirochaetota</taxon>
        <taxon>Spirochaetia</taxon>
        <taxon>Leptospirales</taxon>
        <taxon>Leptospiraceae</taxon>
        <taxon>Leptospira</taxon>
    </lineage>
</organism>
<gene>
    <name evidence="1" type="ORF">LEP1GSC038_2449</name>
</gene>
<reference evidence="1 2" key="1">
    <citation type="submission" date="2013-01" db="EMBL/GenBank/DDBJ databases">
        <authorList>
            <person name="Harkins D.M."/>
            <person name="Durkin A.S."/>
            <person name="Brinkac L.M."/>
            <person name="Haft D.H."/>
            <person name="Selengut J.D."/>
            <person name="Sanka R."/>
            <person name="DePew J."/>
            <person name="Purushe J."/>
            <person name="Hospenthal D.R."/>
            <person name="Murray C.K."/>
            <person name="Pimentel G."/>
            <person name="Wasfy M."/>
            <person name="Vinetz J.M."/>
            <person name="Sutton G.G."/>
            <person name="Nierman W.C."/>
            <person name="Fouts D.E."/>
        </authorList>
    </citation>
    <scope>NUCLEOTIDE SEQUENCE [LARGE SCALE GENOMIC DNA]</scope>
    <source>
        <strain evidence="1 2">2006001855</strain>
    </source>
</reference>
<evidence type="ECO:0000313" key="2">
    <source>
        <dbReference type="Proteomes" id="UP000012101"/>
    </source>
</evidence>
<protein>
    <submittedName>
        <fullName evidence="1">Uncharacterized protein</fullName>
    </submittedName>
</protein>
<dbReference type="Proteomes" id="UP000012101">
    <property type="component" value="Unassembled WGS sequence"/>
</dbReference>
<dbReference type="AlphaFoldDB" id="M6FWC2"/>
<dbReference type="EMBL" id="AFJM02000012">
    <property type="protein sequence ID" value="EMM74389.1"/>
    <property type="molecule type" value="Genomic_DNA"/>
</dbReference>
<evidence type="ECO:0000313" key="1">
    <source>
        <dbReference type="EMBL" id="EMM74389.1"/>
    </source>
</evidence>
<proteinExistence type="predicted"/>